<protein>
    <submittedName>
        <fullName evidence="1">Uncharacterized protein</fullName>
    </submittedName>
</protein>
<evidence type="ECO:0000313" key="2">
    <source>
        <dbReference type="Proteomes" id="UP001056336"/>
    </source>
</evidence>
<sequence length="126" mass="13348">MTSPASDPRAVSDYRIPATALRAGDLVNTSPGDAEDWQQVLSVHTSEDPGSDAEASTLIAEIGDRYVVVRLTDVAPVDSPIYFSGGVALAYGSDDGEDGPVAEVLSAPDASRTFLYTRFELVTVRK</sequence>
<gene>
    <name evidence="1" type="ORF">M6D93_14560</name>
</gene>
<organism evidence="1 2">
    <name type="scientific">Jatrophihabitans telluris</name>
    <dbReference type="NCBI Taxonomy" id="2038343"/>
    <lineage>
        <taxon>Bacteria</taxon>
        <taxon>Bacillati</taxon>
        <taxon>Actinomycetota</taxon>
        <taxon>Actinomycetes</taxon>
        <taxon>Jatrophihabitantales</taxon>
        <taxon>Jatrophihabitantaceae</taxon>
        <taxon>Jatrophihabitans</taxon>
    </lineage>
</organism>
<reference evidence="1" key="1">
    <citation type="journal article" date="2018" name="Int. J. Syst. Evol. Microbiol.">
        <title>Jatrophihabitans telluris sp. nov., isolated from sediment soil of lava forest wetlands and the emended description of the genus Jatrophihabitans.</title>
        <authorList>
            <person name="Lee K.C."/>
            <person name="Suh M.K."/>
            <person name="Eom M.K."/>
            <person name="Kim K.K."/>
            <person name="Kim J.S."/>
            <person name="Kim D.S."/>
            <person name="Ko S.H."/>
            <person name="Shin Y.K."/>
            <person name="Lee J.S."/>
        </authorList>
    </citation>
    <scope>NUCLEOTIDE SEQUENCE</scope>
    <source>
        <strain evidence="1">N237</strain>
    </source>
</reference>
<dbReference type="Proteomes" id="UP001056336">
    <property type="component" value="Chromosome"/>
</dbReference>
<evidence type="ECO:0000313" key="1">
    <source>
        <dbReference type="EMBL" id="UQX87514.1"/>
    </source>
</evidence>
<proteinExistence type="predicted"/>
<dbReference type="RefSeq" id="WP_249770107.1">
    <property type="nucleotide sequence ID" value="NZ_CP097332.1"/>
</dbReference>
<keyword evidence="2" id="KW-1185">Reference proteome</keyword>
<dbReference type="EMBL" id="CP097332">
    <property type="protein sequence ID" value="UQX87514.1"/>
    <property type="molecule type" value="Genomic_DNA"/>
</dbReference>
<name>A0ABY4QV56_9ACTN</name>
<reference evidence="1" key="2">
    <citation type="submission" date="2022-05" db="EMBL/GenBank/DDBJ databases">
        <authorList>
            <person name="Kim J.-S."/>
            <person name="Lee K."/>
            <person name="Suh M."/>
            <person name="Eom M."/>
            <person name="Kim J.-S."/>
            <person name="Kim D.-S."/>
            <person name="Ko S.-H."/>
            <person name="Shin Y."/>
            <person name="Lee J.-S."/>
        </authorList>
    </citation>
    <scope>NUCLEOTIDE SEQUENCE</scope>
    <source>
        <strain evidence="1">N237</strain>
    </source>
</reference>
<accession>A0ABY4QV56</accession>